<dbReference type="CDD" id="cd19545">
    <property type="entry name" value="FUM14_C_NRPS-like"/>
    <property type="match status" value="1"/>
</dbReference>
<organism evidence="13 14">
    <name type="scientific">Penicillium brasilianum</name>
    <dbReference type="NCBI Taxonomy" id="104259"/>
    <lineage>
        <taxon>Eukaryota</taxon>
        <taxon>Fungi</taxon>
        <taxon>Dikarya</taxon>
        <taxon>Ascomycota</taxon>
        <taxon>Pezizomycotina</taxon>
        <taxon>Eurotiomycetes</taxon>
        <taxon>Eurotiomycetidae</taxon>
        <taxon>Eurotiales</taxon>
        <taxon>Aspergillaceae</taxon>
        <taxon>Penicillium</taxon>
    </lineage>
</organism>
<dbReference type="GO" id="GO:0005737">
    <property type="term" value="C:cytoplasm"/>
    <property type="evidence" value="ECO:0007669"/>
    <property type="project" value="TreeGrafter"/>
</dbReference>
<dbReference type="NCBIfam" id="TIGR01733">
    <property type="entry name" value="AA-adenyl-dom"/>
    <property type="match status" value="2"/>
</dbReference>
<evidence type="ECO:0000256" key="3">
    <source>
        <dbReference type="ARBA" id="ARBA00022553"/>
    </source>
</evidence>
<protein>
    <recommendedName>
        <fullName evidence="9">Brevianamide F synthase</fullName>
    </recommendedName>
    <alternativeName>
        <fullName evidence="10">Fumitremorgin biosynthesis protein A</fullName>
    </alternativeName>
</protein>
<evidence type="ECO:0000313" key="13">
    <source>
        <dbReference type="EMBL" id="CEO58420.1"/>
    </source>
</evidence>
<dbReference type="FunFam" id="3.40.50.12780:FF:000014">
    <property type="entry name" value="Nonribosomal peptide synthetase 1"/>
    <property type="match status" value="2"/>
</dbReference>
<dbReference type="GO" id="GO:0043041">
    <property type="term" value="P:amino acid activation for nonribosomal peptide biosynthetic process"/>
    <property type="evidence" value="ECO:0007669"/>
    <property type="project" value="TreeGrafter"/>
</dbReference>
<dbReference type="EMBL" id="CDHK01000003">
    <property type="protein sequence ID" value="CEO58420.1"/>
    <property type="molecule type" value="Genomic_DNA"/>
</dbReference>
<dbReference type="SUPFAM" id="SSF56801">
    <property type="entry name" value="Acetyl-CoA synthetase-like"/>
    <property type="match status" value="2"/>
</dbReference>
<evidence type="ECO:0000256" key="10">
    <source>
        <dbReference type="ARBA" id="ARBA00079461"/>
    </source>
</evidence>
<dbReference type="PROSITE" id="PS50075">
    <property type="entry name" value="CARRIER"/>
    <property type="match status" value="2"/>
</dbReference>
<dbReference type="PANTHER" id="PTHR45527:SF3">
    <property type="entry name" value="SIDEROPHORE SYNTHETASE (EUROFUNG)"/>
    <property type="match status" value="1"/>
</dbReference>
<dbReference type="GO" id="GO:0016853">
    <property type="term" value="F:isomerase activity"/>
    <property type="evidence" value="ECO:0007669"/>
    <property type="project" value="UniProtKB-KW"/>
</dbReference>
<evidence type="ECO:0000256" key="11">
    <source>
        <dbReference type="SAM" id="MobiDB-lite"/>
    </source>
</evidence>
<dbReference type="FunFam" id="3.30.559.30:FF:000003">
    <property type="entry name" value="Nonribosomal peptide synthase SidD"/>
    <property type="match status" value="1"/>
</dbReference>
<dbReference type="InterPro" id="IPR006162">
    <property type="entry name" value="Ppantetheine_attach_site"/>
</dbReference>
<dbReference type="STRING" id="104259.A0A0F7VET1"/>
<dbReference type="Proteomes" id="UP000042958">
    <property type="component" value="Unassembled WGS sequence"/>
</dbReference>
<feature type="region of interest" description="Disordered" evidence="11">
    <location>
        <begin position="1"/>
        <end position="34"/>
    </location>
</feature>
<accession>A0A0F7VET1</accession>
<comment type="catalytic activity">
    <reaction evidence="8">
        <text>L-proline + L-tryptophan + 2 ATP = brevianamide F + 2 AMP + 2 diphosphate + 2 H(+)</text>
        <dbReference type="Rhea" id="RHEA:35935"/>
        <dbReference type="ChEBI" id="CHEBI:15378"/>
        <dbReference type="ChEBI" id="CHEBI:30616"/>
        <dbReference type="ChEBI" id="CHEBI:33019"/>
        <dbReference type="ChEBI" id="CHEBI:57912"/>
        <dbReference type="ChEBI" id="CHEBI:60039"/>
        <dbReference type="ChEBI" id="CHEBI:64530"/>
        <dbReference type="ChEBI" id="CHEBI:456215"/>
    </reaction>
</comment>
<dbReference type="Gene3D" id="3.40.50.12780">
    <property type="entry name" value="N-terminal domain of ligase-like"/>
    <property type="match status" value="2"/>
</dbReference>
<evidence type="ECO:0000256" key="6">
    <source>
        <dbReference type="ARBA" id="ARBA00023235"/>
    </source>
</evidence>
<dbReference type="Gene3D" id="3.30.559.30">
    <property type="entry name" value="Nonribosomal peptide synthetase, condensation domain"/>
    <property type="match status" value="2"/>
</dbReference>
<dbReference type="InterPro" id="IPR010071">
    <property type="entry name" value="AA_adenyl_dom"/>
</dbReference>
<evidence type="ECO:0000256" key="5">
    <source>
        <dbReference type="ARBA" id="ARBA00023026"/>
    </source>
</evidence>
<keyword evidence="2" id="KW-0596">Phosphopantetheine</keyword>
<evidence type="ECO:0000256" key="9">
    <source>
        <dbReference type="ARBA" id="ARBA00078163"/>
    </source>
</evidence>
<dbReference type="InterPro" id="IPR000873">
    <property type="entry name" value="AMP-dep_synth/lig_dom"/>
</dbReference>
<dbReference type="InterPro" id="IPR036736">
    <property type="entry name" value="ACP-like_sf"/>
</dbReference>
<evidence type="ECO:0000259" key="12">
    <source>
        <dbReference type="PROSITE" id="PS50075"/>
    </source>
</evidence>
<dbReference type="SUPFAM" id="SSF47336">
    <property type="entry name" value="ACP-like"/>
    <property type="match status" value="2"/>
</dbReference>
<dbReference type="Pfam" id="PF00501">
    <property type="entry name" value="AMP-binding"/>
    <property type="match status" value="2"/>
</dbReference>
<comment type="similarity">
    <text evidence="7">Belongs to the NRP synthetase family.</text>
</comment>
<dbReference type="Pfam" id="PF00668">
    <property type="entry name" value="Condensation"/>
    <property type="match status" value="2"/>
</dbReference>
<dbReference type="PROSITE" id="PS00455">
    <property type="entry name" value="AMP_BINDING"/>
    <property type="match status" value="2"/>
</dbReference>
<reference evidence="14" key="1">
    <citation type="journal article" date="2015" name="Genome Announc.">
        <title>Draft genome sequence of the fungus Penicillium brasilianum MG11.</title>
        <authorList>
            <person name="Horn F."/>
            <person name="Linde J."/>
            <person name="Mattern D.J."/>
            <person name="Walther G."/>
            <person name="Guthke R."/>
            <person name="Brakhage A.A."/>
            <person name="Valiante V."/>
        </authorList>
    </citation>
    <scope>NUCLEOTIDE SEQUENCE [LARGE SCALE GENOMIC DNA]</scope>
    <source>
        <strain evidence="14">MG11</strain>
    </source>
</reference>
<dbReference type="CDD" id="cd05918">
    <property type="entry name" value="A_NRPS_SidN3_like"/>
    <property type="match status" value="2"/>
</dbReference>
<keyword evidence="5" id="KW-0843">Virulence</keyword>
<dbReference type="Gene3D" id="3.30.559.10">
    <property type="entry name" value="Chloramphenicol acetyltransferase-like domain"/>
    <property type="match status" value="2"/>
</dbReference>
<dbReference type="GO" id="GO:0031177">
    <property type="term" value="F:phosphopantetheine binding"/>
    <property type="evidence" value="ECO:0007669"/>
    <property type="project" value="TreeGrafter"/>
</dbReference>
<dbReference type="Gene3D" id="3.30.300.30">
    <property type="match status" value="2"/>
</dbReference>
<sequence>MTLKAAGSIGISKASPRQPSNGHGFLPLATPKSDPTVSHIELTEQDKDGNDDFGFWNICVHQVIREQCLKSPDSPAVHAWDGSFTYAELNRLSDGIASILNILGVKQETIVPICTQKSRWTTVAIMGVLKSGGAFSLLDPSYPQSRLEEMCKELQASFILTSEVLSEKCSQFASALVVEHLNSAWLLSPRLAWQAPSRPEDSAYVAFTSGSTGKPKGIVIEHRSYCSGARSHLKVFGIDSTSRVLQFASYAFDVSIMETLSTLMAGACLCVMSEAQRCDPNLFVESYKTLRISHAFMTPSFARTVPWKDCSNPPPTLIVGGELMRPSDAVAYSELGIRCMNAYGPAECSVNVSVQPKVKDGVHATNIGFTTGSTAWIVSQESPEQLVPPGAVGELLVEGPIVGRCYLNNPSATRLAFIEPPSWLRQHRKGANYHHRVYRTGDLASYDIKTGALLLHGRKDAQVKIRGQRVELHEIEHHLQQTFRNRGVEVIVEKVTFTEDDLEKLFAFILMPSNVSTLITDNREDCLFLPPQPSDVKQFKMSKQHLQSCLPTYMIPDIFVPITFVPQTPSGKTDRKTLRARAANLSKQEIQRFSLSATAAKTIVIANNPPITQEESKIRSLYSKVLHIPVDLIAMNDTFLRLGGDSLQAIQLVAAARTAGITIHAADILSSQTTLAEQSKRATFMQTPDHAEDAQRPFALLPMEQTHEILDIAQRQCRVPSKLLEDIYPCTPAQEGMFLTSLKHPGMYTGQITLGVPDDVELPRLRAAWLSVAYANPALRTRMIQTQKGLMQAVIAEDFAWEAEEAGRELCHNSLGSEISSIGVPLVRFRYDHDSRQLIMTIHHSIWDGWSLRLMHEQLERAYTEQRSLTRTSYRSFIQYTQALHGVEEFWASEFAGLNAPIFPTLPSCTYQASAQVSHRHVVKDLVSSGMGEHTTATYIHLAWSLLIAHYTDSDETVYGVTVNGRNAFVSGIENILGPTIATVPLRILVNQENTVKVALDHIQGTLARMIPYEQAGLQRISRCSEDAAKGCKFQTLLIIEAPADGDIPHRNGKAGNFPILGGTTQTGMDYTAFSPHAMMVVFRPNADKTVIAFDITYDAQVVSSAEVERISYQFEHVLRQVYKLTGEKIGDITLAGPRDLEQIRAWNRNMPLADERLLQDLVFAQCVRRPHACAVASWDGSWTYEELLSWSSFFASELQTHGVKRGTPVAVCLERSRWSIAAILAILLAGGTCVLIDLRSPGQRIQEILQIVGATVLINDKKTVLVTSGLSRTEIDVSFLANQRGDRQWENTLEKEIWKNPPGNPEDLAFIMFTSGSTGRPKGIEMPHRTLASSICYHTPCMKVHQNSRVLHFSSYAFDVSIYEIFTTLAAGGTICVPSEVDRMNNLAGFINEAQVNWAFLTPSTARSLKPSDVPSLTTLVLGGEAVTHESVEAWAKGRSLINGYGPAEATICGLGDIPETGWKSGVIGQIVGGLGWITVPSDPTRLAAVGAIGELLLEGPFLARGYLNLPEVTNTAFIGLPDWRNKIPAPSPYRQIYRTGDLVSYQDDGSVRYIGRKDSRIKLRGQLVDLSAVEASVVRVYPSATQVVADVINSGSTTVLTVLMKLSSHVTETRDDGILGKPDSTFSEAASFTQAQLRAIVPPYMVPSMFIPLCQVPRTLTGKTDRRQLREKLLALSRADLQSYNMTYSTKVPVSDENEQRLQEIWADVLQLPCEEIGRDDSFLLLGGESLAAMKVVAQARRVGFEFSVAEVLNNTILSVLARSRNLISGHDEPNQVALSSSSIIQTRNCQQSLQTLRRSNIIQEDDDILAVHPASAAQALLIQRYPWSHFQFDLSGNIDIRRLREACALLISRFDILRTVFVEHEDRILQIMLGNLRDCVHEIRTDEPLESFCEALCKKQQCFPVVSSPAPPTLFTLVSHHQLNRHRLLLRLSHAQYDIITIPILVDTLANVYNRTADTTPSSQFSHFINHQARQSNDTEASTFWQKYLSGSSMTPALQSQSCSNSEDMEIISQVTGSCNITLGPILVGITLATAVKAAVCLVLASRTGRTDIVVGQTVDCRSSSTHGDLDQIVGPCTNYIPYRLNVCFDQVASEYLLTAHTQHTTSLSYSSLDLNTIVSKSTTWPNSSHFNYVVQHQTVNTDLTLSLGNVVSLPMTSCGRIFPQSEVWIGSTPDASGLKIDVIGLSTVISQKDAQSLAEQVCMALSGLLHRDDRPISDLIDNTSAW</sequence>
<dbReference type="PROSITE" id="PS00012">
    <property type="entry name" value="PHOSPHOPANTETHEINE"/>
    <property type="match status" value="2"/>
</dbReference>
<evidence type="ECO:0000256" key="4">
    <source>
        <dbReference type="ARBA" id="ARBA00022598"/>
    </source>
</evidence>
<evidence type="ECO:0000256" key="8">
    <source>
        <dbReference type="ARBA" id="ARBA00051337"/>
    </source>
</evidence>
<evidence type="ECO:0000256" key="1">
    <source>
        <dbReference type="ARBA" id="ARBA00004685"/>
    </source>
</evidence>
<dbReference type="GO" id="GO:0016874">
    <property type="term" value="F:ligase activity"/>
    <property type="evidence" value="ECO:0007669"/>
    <property type="project" value="UniProtKB-KW"/>
</dbReference>
<gene>
    <name evidence="13" type="ORF">PMG11_03146</name>
</gene>
<feature type="domain" description="Carrier" evidence="12">
    <location>
        <begin position="609"/>
        <end position="686"/>
    </location>
</feature>
<evidence type="ECO:0000313" key="14">
    <source>
        <dbReference type="Proteomes" id="UP000042958"/>
    </source>
</evidence>
<dbReference type="InterPro" id="IPR023213">
    <property type="entry name" value="CAT-like_dom_sf"/>
</dbReference>
<dbReference type="GO" id="GO:1902181">
    <property type="term" value="P:verruculogen biosynthetic process"/>
    <property type="evidence" value="ECO:0007669"/>
    <property type="project" value="UniProtKB-ARBA"/>
</dbReference>
<name>A0A0F7VET1_PENBI</name>
<dbReference type="Pfam" id="PF00550">
    <property type="entry name" value="PP-binding"/>
    <property type="match status" value="2"/>
</dbReference>
<dbReference type="SUPFAM" id="SSF52777">
    <property type="entry name" value="CoA-dependent acyltransferases"/>
    <property type="match status" value="4"/>
</dbReference>
<keyword evidence="14" id="KW-1185">Reference proteome</keyword>
<dbReference type="InterPro" id="IPR042099">
    <property type="entry name" value="ANL_N_sf"/>
</dbReference>
<comment type="pathway">
    <text evidence="1">Mycotoxin biosynthesis.</text>
</comment>
<dbReference type="InterPro" id="IPR009081">
    <property type="entry name" value="PP-bd_ACP"/>
</dbReference>
<dbReference type="FunFam" id="3.30.300.30:FF:000015">
    <property type="entry name" value="Nonribosomal peptide synthase SidD"/>
    <property type="match status" value="2"/>
</dbReference>
<keyword evidence="3" id="KW-0597">Phosphoprotein</keyword>
<dbReference type="InterPro" id="IPR020845">
    <property type="entry name" value="AMP-binding_CS"/>
</dbReference>
<dbReference type="Gene3D" id="1.10.1200.10">
    <property type="entry name" value="ACP-like"/>
    <property type="match status" value="2"/>
</dbReference>
<dbReference type="InterPro" id="IPR045851">
    <property type="entry name" value="AMP-bd_C_sf"/>
</dbReference>
<dbReference type="InterPro" id="IPR001242">
    <property type="entry name" value="Condensation_dom"/>
</dbReference>
<keyword evidence="6" id="KW-0413">Isomerase</keyword>
<dbReference type="FunFam" id="1.10.1200.10:FF:000028">
    <property type="entry name" value="Nonribosomal peptide synthetase 13"/>
    <property type="match status" value="1"/>
</dbReference>
<evidence type="ECO:0000256" key="7">
    <source>
        <dbReference type="ARBA" id="ARBA00029454"/>
    </source>
</evidence>
<keyword evidence="4" id="KW-0436">Ligase</keyword>
<dbReference type="PANTHER" id="PTHR45527">
    <property type="entry name" value="NONRIBOSOMAL PEPTIDE SYNTHETASE"/>
    <property type="match status" value="1"/>
</dbReference>
<feature type="domain" description="Carrier" evidence="12">
    <location>
        <begin position="1695"/>
        <end position="1771"/>
    </location>
</feature>
<evidence type="ECO:0000256" key="2">
    <source>
        <dbReference type="ARBA" id="ARBA00022450"/>
    </source>
</evidence>
<dbReference type="OrthoDB" id="416786at2759"/>
<proteinExistence type="inferred from homology"/>